<reference evidence="2 4" key="1">
    <citation type="submission" date="2015-08" db="EMBL/GenBank/DDBJ databases">
        <authorList>
            <person name="Babu N.S."/>
            <person name="Beckwith C.J."/>
            <person name="Beseler K.G."/>
            <person name="Brison A."/>
            <person name="Carone J.V."/>
            <person name="Caskin T.P."/>
            <person name="Diamond M."/>
            <person name="Durham M.E."/>
            <person name="Foxe J.M."/>
            <person name="Go M."/>
            <person name="Henderson B.A."/>
            <person name="Jones I.B."/>
            <person name="McGettigan J.A."/>
            <person name="Micheletti S.J."/>
            <person name="Nasrallah M.E."/>
            <person name="Ortiz D."/>
            <person name="Piller C.R."/>
            <person name="Privatt S.R."/>
            <person name="Schneider S.L."/>
            <person name="Sharp S."/>
            <person name="Smith T.C."/>
            <person name="Stanton J.D."/>
            <person name="Ullery H.E."/>
            <person name="Wilson R.J."/>
            <person name="Serrano M.G."/>
            <person name="Buck G."/>
            <person name="Lee V."/>
            <person name="Wang Y."/>
            <person name="Carvalho R."/>
            <person name="Voegtly L."/>
            <person name="Shi R."/>
            <person name="Duckworth R."/>
            <person name="Johnson A."/>
            <person name="Loviza R."/>
            <person name="Walstead R."/>
            <person name="Shah Z."/>
            <person name="Kiflezghi M."/>
            <person name="Wade K."/>
            <person name="Ball S.L."/>
            <person name="Bradley K.W."/>
            <person name="Asai D.J."/>
            <person name="Bowman C.A."/>
            <person name="Russell D.A."/>
            <person name="Pope W.H."/>
            <person name="Jacobs-Sera D."/>
            <person name="Hendrix R.W."/>
            <person name="Hatfull G.F."/>
        </authorList>
    </citation>
    <scope>NUCLEOTIDE SEQUENCE [LARGE SCALE GENOMIC DNA]</scope>
    <source>
        <strain evidence="2 4">DSM 27648</strain>
    </source>
</reference>
<protein>
    <submittedName>
        <fullName evidence="2">Uncharacterized protein</fullName>
    </submittedName>
</protein>
<dbReference type="KEGG" id="llu:AKJ09_00009"/>
<keyword evidence="4" id="KW-1185">Reference proteome</keyword>
<dbReference type="EMBL" id="CP012333">
    <property type="protein sequence ID" value="AKU93345.1"/>
    <property type="molecule type" value="Genomic_DNA"/>
</dbReference>
<organism evidence="2 4">
    <name type="scientific">Labilithrix luteola</name>
    <dbReference type="NCBI Taxonomy" id="1391654"/>
    <lineage>
        <taxon>Bacteria</taxon>
        <taxon>Pseudomonadati</taxon>
        <taxon>Myxococcota</taxon>
        <taxon>Polyangia</taxon>
        <taxon>Polyangiales</taxon>
        <taxon>Labilitrichaceae</taxon>
        <taxon>Labilithrix</taxon>
    </lineage>
</organism>
<dbReference type="AlphaFoldDB" id="A0A0K1PIJ8"/>
<feature type="compositionally biased region" description="Basic and acidic residues" evidence="1">
    <location>
        <begin position="47"/>
        <end position="62"/>
    </location>
</feature>
<feature type="compositionally biased region" description="Basic residues" evidence="1">
    <location>
        <begin position="98"/>
        <end position="109"/>
    </location>
</feature>
<dbReference type="KEGG" id="llu:AKJ09_00077"/>
<accession>A0A0K1PIJ8</accession>
<dbReference type="RefSeq" id="WP_146644876.1">
    <property type="nucleotide sequence ID" value="NZ_CP012333.1"/>
</dbReference>
<evidence type="ECO:0000313" key="4">
    <source>
        <dbReference type="Proteomes" id="UP000064967"/>
    </source>
</evidence>
<feature type="region of interest" description="Disordered" evidence="1">
    <location>
        <begin position="81"/>
        <end position="117"/>
    </location>
</feature>
<feature type="region of interest" description="Disordered" evidence="1">
    <location>
        <begin position="47"/>
        <end position="68"/>
    </location>
</feature>
<dbReference type="EMBL" id="CP012333">
    <property type="protein sequence ID" value="AKU93413.1"/>
    <property type="molecule type" value="Genomic_DNA"/>
</dbReference>
<dbReference type="STRING" id="1391654.AKJ09_00009"/>
<gene>
    <name evidence="2" type="ORF">AKJ09_00009</name>
    <name evidence="3" type="ORF">AKJ09_00077</name>
</gene>
<name>A0A0K1PIJ8_9BACT</name>
<proteinExistence type="predicted"/>
<dbReference type="Proteomes" id="UP000064967">
    <property type="component" value="Chromosome"/>
</dbReference>
<evidence type="ECO:0000313" key="2">
    <source>
        <dbReference type="EMBL" id="AKU93345.1"/>
    </source>
</evidence>
<evidence type="ECO:0000256" key="1">
    <source>
        <dbReference type="SAM" id="MobiDB-lite"/>
    </source>
</evidence>
<evidence type="ECO:0000313" key="3">
    <source>
        <dbReference type="EMBL" id="AKU93413.1"/>
    </source>
</evidence>
<sequence>MAWLNLKEDIESHFSILVGCGETRDFINGGWAIRADKKDPAFLEARRRDYRTTKHAHSEKQRQYRSTDAFKEKRRAYRETDNYKALMATEHQRAAHRERVRRWREKKRAAAQNGETT</sequence>